<dbReference type="PANTHER" id="PTHR21716:SF68">
    <property type="entry name" value="TRANSPORT PROTEIN YTVI-RELATED"/>
    <property type="match status" value="1"/>
</dbReference>
<dbReference type="Proteomes" id="UP000824208">
    <property type="component" value="Unassembled WGS sequence"/>
</dbReference>
<evidence type="ECO:0000256" key="2">
    <source>
        <dbReference type="ARBA" id="ARBA00009773"/>
    </source>
</evidence>
<dbReference type="GO" id="GO:0016020">
    <property type="term" value="C:membrane"/>
    <property type="evidence" value="ECO:0007669"/>
    <property type="project" value="UniProtKB-SubCell"/>
</dbReference>
<keyword evidence="3 6" id="KW-0812">Transmembrane</keyword>
<reference evidence="7" key="2">
    <citation type="submission" date="2021-04" db="EMBL/GenBank/DDBJ databases">
        <authorList>
            <person name="Gilroy R."/>
        </authorList>
    </citation>
    <scope>NUCLEOTIDE SEQUENCE</scope>
    <source>
        <strain evidence="7">CHK189-11263</strain>
    </source>
</reference>
<evidence type="ECO:0000256" key="1">
    <source>
        <dbReference type="ARBA" id="ARBA00004141"/>
    </source>
</evidence>
<comment type="subcellular location">
    <subcellularLocation>
        <location evidence="1">Membrane</location>
        <topology evidence="1">Multi-pass membrane protein</topology>
    </subcellularLocation>
</comment>
<organism evidence="7 8">
    <name type="scientific">Candidatus Flavonifractor intestinipullorum</name>
    <dbReference type="NCBI Taxonomy" id="2838587"/>
    <lineage>
        <taxon>Bacteria</taxon>
        <taxon>Bacillati</taxon>
        <taxon>Bacillota</taxon>
        <taxon>Clostridia</taxon>
        <taxon>Eubacteriales</taxon>
        <taxon>Oscillospiraceae</taxon>
        <taxon>Flavonifractor</taxon>
    </lineage>
</organism>
<accession>A0A9D2M9Q2</accession>
<feature type="transmembrane region" description="Helical" evidence="6">
    <location>
        <begin position="321"/>
        <end position="346"/>
    </location>
</feature>
<evidence type="ECO:0000256" key="6">
    <source>
        <dbReference type="SAM" id="Phobius"/>
    </source>
</evidence>
<gene>
    <name evidence="7" type="primary">ytvI</name>
    <name evidence="7" type="ORF">H9714_01435</name>
</gene>
<evidence type="ECO:0000256" key="3">
    <source>
        <dbReference type="ARBA" id="ARBA00022692"/>
    </source>
</evidence>
<feature type="transmembrane region" description="Helical" evidence="6">
    <location>
        <begin position="247"/>
        <end position="269"/>
    </location>
</feature>
<dbReference type="PANTHER" id="PTHR21716">
    <property type="entry name" value="TRANSMEMBRANE PROTEIN"/>
    <property type="match status" value="1"/>
</dbReference>
<evidence type="ECO:0000313" key="7">
    <source>
        <dbReference type="EMBL" id="HJB56194.1"/>
    </source>
</evidence>
<dbReference type="InterPro" id="IPR014227">
    <property type="entry name" value="YtvI-like"/>
</dbReference>
<dbReference type="NCBIfam" id="TIGR02872">
    <property type="entry name" value="spore_ytvI"/>
    <property type="match status" value="1"/>
</dbReference>
<reference evidence="7" key="1">
    <citation type="journal article" date="2021" name="PeerJ">
        <title>Extensive microbial diversity within the chicken gut microbiome revealed by metagenomics and culture.</title>
        <authorList>
            <person name="Gilroy R."/>
            <person name="Ravi A."/>
            <person name="Getino M."/>
            <person name="Pursley I."/>
            <person name="Horton D.L."/>
            <person name="Alikhan N.F."/>
            <person name="Baker D."/>
            <person name="Gharbi K."/>
            <person name="Hall N."/>
            <person name="Watson M."/>
            <person name="Adriaenssens E.M."/>
            <person name="Foster-Nyarko E."/>
            <person name="Jarju S."/>
            <person name="Secka A."/>
            <person name="Antonio M."/>
            <person name="Oren A."/>
            <person name="Chaudhuri R.R."/>
            <person name="La Ragione R."/>
            <person name="Hildebrand F."/>
            <person name="Pallen M.J."/>
        </authorList>
    </citation>
    <scope>NUCLEOTIDE SEQUENCE</scope>
    <source>
        <strain evidence="7">CHK189-11263</strain>
    </source>
</reference>
<feature type="transmembrane region" description="Helical" evidence="6">
    <location>
        <begin position="164"/>
        <end position="184"/>
    </location>
</feature>
<dbReference type="InterPro" id="IPR002549">
    <property type="entry name" value="AI-2E-like"/>
</dbReference>
<evidence type="ECO:0000313" key="8">
    <source>
        <dbReference type="Proteomes" id="UP000824208"/>
    </source>
</evidence>
<dbReference type="EMBL" id="DWYC01000015">
    <property type="protein sequence ID" value="HJB56194.1"/>
    <property type="molecule type" value="Genomic_DNA"/>
</dbReference>
<dbReference type="GO" id="GO:0055085">
    <property type="term" value="P:transmembrane transport"/>
    <property type="evidence" value="ECO:0007669"/>
    <property type="project" value="TreeGrafter"/>
</dbReference>
<feature type="transmembrane region" description="Helical" evidence="6">
    <location>
        <begin position="224"/>
        <end position="241"/>
    </location>
</feature>
<proteinExistence type="inferred from homology"/>
<dbReference type="Pfam" id="PF01594">
    <property type="entry name" value="AI-2E_transport"/>
    <property type="match status" value="1"/>
</dbReference>
<keyword evidence="4 6" id="KW-1133">Transmembrane helix</keyword>
<dbReference type="AlphaFoldDB" id="A0A9D2M9Q2"/>
<name>A0A9D2M9Q2_9FIRM</name>
<feature type="transmembrane region" description="Helical" evidence="6">
    <location>
        <begin position="20"/>
        <end position="43"/>
    </location>
</feature>
<evidence type="ECO:0000256" key="4">
    <source>
        <dbReference type="ARBA" id="ARBA00022989"/>
    </source>
</evidence>
<comment type="caution">
    <text evidence="7">The sequence shown here is derived from an EMBL/GenBank/DDBJ whole genome shotgun (WGS) entry which is preliminary data.</text>
</comment>
<comment type="similarity">
    <text evidence="2">Belongs to the autoinducer-2 exporter (AI-2E) (TC 2.A.86) family.</text>
</comment>
<sequence>MSRPYSPERLPSGLRRALLLVLAGAAVWFLTPPLLPILAAFALSAAIERPVRFFIRRLGLSRPAAAALAAGLLSLGLCAGLFLLLWRGALECLALLERLPLLLSHLTGWSGGLRSFWERLLVGAPVPFQEPLRQGMEAALKGLTDLAGTACAQLAALLARWAGALPQGILFLFTALLATFLISARRPATMQFLRRQLPARWVPALERTRTALVEALGGWMRAQGLLLLLTFGGLSLGLLLLRVDLALLSAALIALLDLLPVFGTGTVLLPWAAVSLLRGEFVRSGGLLVLYLSLTALRSLLEPRLVGQQAGLPPLAALTAMYAGFTLFGAAGMILAPLAALALKALHDAGVVRLWR</sequence>
<evidence type="ECO:0000256" key="5">
    <source>
        <dbReference type="ARBA" id="ARBA00023136"/>
    </source>
</evidence>
<protein>
    <submittedName>
        <fullName evidence="7">Sporulation integral membrane protein YtvI</fullName>
    </submittedName>
</protein>
<keyword evidence="5 6" id="KW-0472">Membrane</keyword>
<feature type="transmembrane region" description="Helical" evidence="6">
    <location>
        <begin position="281"/>
        <end position="301"/>
    </location>
</feature>
<feature type="transmembrane region" description="Helical" evidence="6">
    <location>
        <begin position="64"/>
        <end position="86"/>
    </location>
</feature>